<evidence type="ECO:0000313" key="2">
    <source>
        <dbReference type="EMBL" id="KAL3804149.1"/>
    </source>
</evidence>
<protein>
    <submittedName>
        <fullName evidence="2">Uncharacterized protein</fullName>
    </submittedName>
</protein>
<feature type="transmembrane region" description="Helical" evidence="1">
    <location>
        <begin position="52"/>
        <end position="75"/>
    </location>
</feature>
<keyword evidence="1" id="KW-0812">Transmembrane</keyword>
<dbReference type="Proteomes" id="UP001516023">
    <property type="component" value="Unassembled WGS sequence"/>
</dbReference>
<comment type="caution">
    <text evidence="2">The sequence shown here is derived from an EMBL/GenBank/DDBJ whole genome shotgun (WGS) entry which is preliminary data.</text>
</comment>
<gene>
    <name evidence="2" type="ORF">HJC23_013668</name>
</gene>
<accession>A0ABD3QW24</accession>
<keyword evidence="1" id="KW-1133">Transmembrane helix</keyword>
<evidence type="ECO:0000256" key="1">
    <source>
        <dbReference type="SAM" id="Phobius"/>
    </source>
</evidence>
<dbReference type="AlphaFoldDB" id="A0ABD3QW24"/>
<name>A0ABD3QW24_9STRA</name>
<dbReference type="EMBL" id="JABMIG020000009">
    <property type="protein sequence ID" value="KAL3804149.1"/>
    <property type="molecule type" value="Genomic_DNA"/>
</dbReference>
<reference evidence="2 3" key="1">
    <citation type="journal article" date="2020" name="G3 (Bethesda)">
        <title>Improved Reference Genome for Cyclotella cryptica CCMP332, a Model for Cell Wall Morphogenesis, Salinity Adaptation, and Lipid Production in Diatoms (Bacillariophyta).</title>
        <authorList>
            <person name="Roberts W.R."/>
            <person name="Downey K.M."/>
            <person name="Ruck E.C."/>
            <person name="Traller J.C."/>
            <person name="Alverson A.J."/>
        </authorList>
    </citation>
    <scope>NUCLEOTIDE SEQUENCE [LARGE SCALE GENOMIC DNA]</scope>
    <source>
        <strain evidence="2 3">CCMP332</strain>
    </source>
</reference>
<sequence>MSASGPGNLFDNLKKASQRFTSVVVDTGAKTMLKVSMLALRDGQYRYLRLRLCLEFLSFIHVLLLVCICGGVSVLSECFQVSSWLNESNLFMDGDISTKRLNVASSNAKRSSLSCRVMCIGV</sequence>
<organism evidence="2 3">
    <name type="scientific">Cyclotella cryptica</name>
    <dbReference type="NCBI Taxonomy" id="29204"/>
    <lineage>
        <taxon>Eukaryota</taxon>
        <taxon>Sar</taxon>
        <taxon>Stramenopiles</taxon>
        <taxon>Ochrophyta</taxon>
        <taxon>Bacillariophyta</taxon>
        <taxon>Coscinodiscophyceae</taxon>
        <taxon>Thalassiosirophycidae</taxon>
        <taxon>Stephanodiscales</taxon>
        <taxon>Stephanodiscaceae</taxon>
        <taxon>Cyclotella</taxon>
    </lineage>
</organism>
<evidence type="ECO:0000313" key="3">
    <source>
        <dbReference type="Proteomes" id="UP001516023"/>
    </source>
</evidence>
<keyword evidence="1" id="KW-0472">Membrane</keyword>
<keyword evidence="3" id="KW-1185">Reference proteome</keyword>
<proteinExistence type="predicted"/>